<dbReference type="InParanoid" id="K3X7I2"/>
<dbReference type="eggNOG" id="ENOG502RIEW">
    <property type="taxonomic scope" value="Eukaryota"/>
</dbReference>
<reference evidence="3" key="2">
    <citation type="submission" date="2010-04" db="EMBL/GenBank/DDBJ databases">
        <authorList>
            <person name="Buell R."/>
            <person name="Hamilton J."/>
            <person name="Hostetler J."/>
        </authorList>
    </citation>
    <scope>NUCLEOTIDE SEQUENCE [LARGE SCALE GENOMIC DNA]</scope>
    <source>
        <strain evidence="3">DAOM:BR144</strain>
    </source>
</reference>
<evidence type="ECO:0000256" key="1">
    <source>
        <dbReference type="SAM" id="MobiDB-lite"/>
    </source>
</evidence>
<feature type="region of interest" description="Disordered" evidence="1">
    <location>
        <begin position="1"/>
        <end position="28"/>
    </location>
</feature>
<feature type="compositionally biased region" description="Low complexity" evidence="1">
    <location>
        <begin position="1"/>
        <end position="15"/>
    </location>
</feature>
<evidence type="ECO:0000313" key="3">
    <source>
        <dbReference type="Proteomes" id="UP000019132"/>
    </source>
</evidence>
<dbReference type="VEuPathDB" id="FungiDB:PYU1_G013154"/>
<evidence type="ECO:0000313" key="2">
    <source>
        <dbReference type="EnsemblProtists" id="PYU1_T013181"/>
    </source>
</evidence>
<reference evidence="2" key="3">
    <citation type="submission" date="2015-02" db="UniProtKB">
        <authorList>
            <consortium name="EnsemblProtists"/>
        </authorList>
    </citation>
    <scope>IDENTIFICATION</scope>
    <source>
        <strain evidence="2">DAOM BR144</strain>
    </source>
</reference>
<accession>K3X7I2</accession>
<dbReference type="EMBL" id="GL376577">
    <property type="status" value="NOT_ANNOTATED_CDS"/>
    <property type="molecule type" value="Genomic_DNA"/>
</dbReference>
<keyword evidence="3" id="KW-1185">Reference proteome</keyword>
<proteinExistence type="predicted"/>
<dbReference type="AlphaFoldDB" id="K3X7I2"/>
<protein>
    <submittedName>
        <fullName evidence="2">Uncharacterized protein</fullName>
    </submittedName>
</protein>
<dbReference type="Proteomes" id="UP000019132">
    <property type="component" value="Unassembled WGS sequence"/>
</dbReference>
<organism evidence="2 3">
    <name type="scientific">Globisporangium ultimum (strain ATCC 200006 / CBS 805.95 / DAOM BR144)</name>
    <name type="common">Pythium ultimum</name>
    <dbReference type="NCBI Taxonomy" id="431595"/>
    <lineage>
        <taxon>Eukaryota</taxon>
        <taxon>Sar</taxon>
        <taxon>Stramenopiles</taxon>
        <taxon>Oomycota</taxon>
        <taxon>Peronosporomycetes</taxon>
        <taxon>Pythiales</taxon>
        <taxon>Pythiaceae</taxon>
        <taxon>Globisporangium</taxon>
    </lineage>
</organism>
<dbReference type="EnsemblProtists" id="PYU1_T013181">
    <property type="protein sequence ID" value="PYU1_T013181"/>
    <property type="gene ID" value="PYU1_G013154"/>
</dbReference>
<name>K3X7I2_GLOUD</name>
<sequence length="92" mass="9589">MQVSSSSVSSQQSNSGKAPIPTAVGPPVDVNMLLSETASGSDAPALGANLGFDKPSTAAATAEDDSLDLYRWDRIDLNVELDDDDLFGFLKS</sequence>
<dbReference type="STRING" id="431595.K3X7I2"/>
<dbReference type="HOGENOM" id="CLU_2418047_0_0_1"/>
<reference evidence="3" key="1">
    <citation type="journal article" date="2010" name="Genome Biol.">
        <title>Genome sequence of the necrotrophic plant pathogen Pythium ultimum reveals original pathogenicity mechanisms and effector repertoire.</title>
        <authorList>
            <person name="Levesque C.A."/>
            <person name="Brouwer H."/>
            <person name="Cano L."/>
            <person name="Hamilton J.P."/>
            <person name="Holt C."/>
            <person name="Huitema E."/>
            <person name="Raffaele S."/>
            <person name="Robideau G.P."/>
            <person name="Thines M."/>
            <person name="Win J."/>
            <person name="Zerillo M.M."/>
            <person name="Beakes G.W."/>
            <person name="Boore J.L."/>
            <person name="Busam D."/>
            <person name="Dumas B."/>
            <person name="Ferriera S."/>
            <person name="Fuerstenberg S.I."/>
            <person name="Gachon C.M."/>
            <person name="Gaulin E."/>
            <person name="Govers F."/>
            <person name="Grenville-Briggs L."/>
            <person name="Horner N."/>
            <person name="Hostetler J."/>
            <person name="Jiang R.H."/>
            <person name="Johnson J."/>
            <person name="Krajaejun T."/>
            <person name="Lin H."/>
            <person name="Meijer H.J."/>
            <person name="Moore B."/>
            <person name="Morris P."/>
            <person name="Phuntmart V."/>
            <person name="Puiu D."/>
            <person name="Shetty J."/>
            <person name="Stajich J.E."/>
            <person name="Tripathy S."/>
            <person name="Wawra S."/>
            <person name="van West P."/>
            <person name="Whitty B.R."/>
            <person name="Coutinho P.M."/>
            <person name="Henrissat B."/>
            <person name="Martin F."/>
            <person name="Thomas P.D."/>
            <person name="Tyler B.M."/>
            <person name="De Vries R.P."/>
            <person name="Kamoun S."/>
            <person name="Yandell M."/>
            <person name="Tisserat N."/>
            <person name="Buell C.R."/>
        </authorList>
    </citation>
    <scope>NUCLEOTIDE SEQUENCE</scope>
    <source>
        <strain evidence="3">DAOM:BR144</strain>
    </source>
</reference>